<protein>
    <submittedName>
        <fullName evidence="2">Uncharacterized protein</fullName>
    </submittedName>
</protein>
<evidence type="ECO:0000256" key="1">
    <source>
        <dbReference type="SAM" id="Coils"/>
    </source>
</evidence>
<feature type="coiled-coil region" evidence="1">
    <location>
        <begin position="70"/>
        <end position="128"/>
    </location>
</feature>
<gene>
    <name evidence="2" type="ORF">EG328_004119</name>
</gene>
<reference evidence="2 3" key="1">
    <citation type="submission" date="2018-12" db="EMBL/GenBank/DDBJ databases">
        <title>Venturia inaequalis Genome Resource.</title>
        <authorList>
            <person name="Lichtner F.J."/>
        </authorList>
    </citation>
    <scope>NUCLEOTIDE SEQUENCE [LARGE SCALE GENOMIC DNA]</scope>
    <source>
        <strain evidence="2 3">120213</strain>
    </source>
</reference>
<comment type="caution">
    <text evidence="2">The sequence shown here is derived from an EMBL/GenBank/DDBJ whole genome shotgun (WGS) entry which is preliminary data.</text>
</comment>
<keyword evidence="1" id="KW-0175">Coiled coil</keyword>
<dbReference type="AlphaFoldDB" id="A0A8H3VBT8"/>
<accession>A0A8H3VBT8</accession>
<organism evidence="2 3">
    <name type="scientific">Venturia inaequalis</name>
    <name type="common">Apple scab fungus</name>
    <dbReference type="NCBI Taxonomy" id="5025"/>
    <lineage>
        <taxon>Eukaryota</taxon>
        <taxon>Fungi</taxon>
        <taxon>Dikarya</taxon>
        <taxon>Ascomycota</taxon>
        <taxon>Pezizomycotina</taxon>
        <taxon>Dothideomycetes</taxon>
        <taxon>Pleosporomycetidae</taxon>
        <taxon>Venturiales</taxon>
        <taxon>Venturiaceae</taxon>
        <taxon>Venturia</taxon>
    </lineage>
</organism>
<name>A0A8H3VBT8_VENIN</name>
<proteinExistence type="predicted"/>
<dbReference type="EMBL" id="WNWS01000023">
    <property type="protein sequence ID" value="KAE9986987.1"/>
    <property type="molecule type" value="Genomic_DNA"/>
</dbReference>
<evidence type="ECO:0000313" key="2">
    <source>
        <dbReference type="EMBL" id="KAE9986987.1"/>
    </source>
</evidence>
<evidence type="ECO:0000313" key="3">
    <source>
        <dbReference type="Proteomes" id="UP000447873"/>
    </source>
</evidence>
<sequence>MIAPLRIRSSEKQREMVQKSDILLPLLPLVHPCFRLPASPRPTERFASYHKKPVKDDILMFPAEQWRRYEMTLEQEIESHENTRRNLETEFKRRCRAEFDLQEQRNRADKIEKALREALESNSELQDHMNVLFNCKDLGKYGVTKSIGPMLLRSSTIESEEGIIMEHSG</sequence>
<dbReference type="Proteomes" id="UP000447873">
    <property type="component" value="Unassembled WGS sequence"/>
</dbReference>